<dbReference type="Proteomes" id="UP000245946">
    <property type="component" value="Unassembled WGS sequence"/>
</dbReference>
<dbReference type="GO" id="GO:0015035">
    <property type="term" value="F:protein-disulfide reductase activity"/>
    <property type="evidence" value="ECO:0007669"/>
    <property type="project" value="InterPro"/>
</dbReference>
<dbReference type="GO" id="GO:0005789">
    <property type="term" value="C:endoplasmic reticulum membrane"/>
    <property type="evidence" value="ECO:0007669"/>
    <property type="project" value="UniProtKB-SubCell"/>
</dbReference>
<feature type="active site" evidence="16">
    <location>
        <position position="351"/>
    </location>
</feature>
<reference evidence="19 20" key="1">
    <citation type="journal article" date="2018" name="Mol. Biol. Evol.">
        <title>Broad Genomic Sampling Reveals a Smut Pathogenic Ancestry of the Fungal Clade Ustilaginomycotina.</title>
        <authorList>
            <person name="Kijpornyongpan T."/>
            <person name="Mondo S.J."/>
            <person name="Barry K."/>
            <person name="Sandor L."/>
            <person name="Lee J."/>
            <person name="Lipzen A."/>
            <person name="Pangilinan J."/>
            <person name="LaButti K."/>
            <person name="Hainaut M."/>
            <person name="Henrissat B."/>
            <person name="Grigoriev I.V."/>
            <person name="Spatafora J.W."/>
            <person name="Aime M.C."/>
        </authorList>
    </citation>
    <scope>NUCLEOTIDE SEQUENCE [LARGE SCALE GENOMIC DNA]</scope>
    <source>
        <strain evidence="19 20">MCA 4186</strain>
    </source>
</reference>
<keyword evidence="9 17" id="KW-0274">FAD</keyword>
<feature type="binding site" evidence="17">
    <location>
        <position position="251"/>
    </location>
    <ligand>
        <name>FAD</name>
        <dbReference type="ChEBI" id="CHEBI:57692"/>
    </ligand>
</feature>
<evidence type="ECO:0000256" key="5">
    <source>
        <dbReference type="ARBA" id="ARBA00022448"/>
    </source>
</evidence>
<keyword evidence="12" id="KW-0472">Membrane</keyword>
<evidence type="ECO:0000256" key="18">
    <source>
        <dbReference type="PIRSR" id="PIRSR017205-3"/>
    </source>
</evidence>
<keyword evidence="13 18" id="KW-1015">Disulfide bond</keyword>
<evidence type="ECO:0000256" key="11">
    <source>
        <dbReference type="ARBA" id="ARBA00023002"/>
    </source>
</evidence>
<dbReference type="InterPro" id="IPR007266">
    <property type="entry name" value="Ero1"/>
</dbReference>
<evidence type="ECO:0000256" key="1">
    <source>
        <dbReference type="ARBA" id="ARBA00001974"/>
    </source>
</evidence>
<dbReference type="EMBL" id="KZ819311">
    <property type="protein sequence ID" value="PWN94563.1"/>
    <property type="molecule type" value="Genomic_DNA"/>
</dbReference>
<dbReference type="SUPFAM" id="SSF110019">
    <property type="entry name" value="ERO1-like"/>
    <property type="match status" value="1"/>
</dbReference>
<gene>
    <name evidence="19" type="ORF">FA09DRAFT_286234</name>
</gene>
<feature type="disulfide bond" description="Redox-active" evidence="18">
    <location>
        <begin position="60"/>
        <end position="65"/>
    </location>
</feature>
<dbReference type="RefSeq" id="XP_025594842.1">
    <property type="nucleotide sequence ID" value="XM_025739900.1"/>
</dbReference>
<keyword evidence="11" id="KW-0560">Oxidoreductase</keyword>
<keyword evidence="14" id="KW-0325">Glycoprotein</keyword>
<comment type="cofactor">
    <cofactor evidence="1 17">
        <name>FAD</name>
        <dbReference type="ChEBI" id="CHEBI:57692"/>
    </cofactor>
</comment>
<evidence type="ECO:0000313" key="20">
    <source>
        <dbReference type="Proteomes" id="UP000245946"/>
    </source>
</evidence>
<evidence type="ECO:0000256" key="16">
    <source>
        <dbReference type="PIRSR" id="PIRSR017205-1"/>
    </source>
</evidence>
<feature type="disulfide bond" description="Redox-active" evidence="18">
    <location>
        <begin position="348"/>
        <end position="351"/>
    </location>
</feature>
<dbReference type="GO" id="GO:0071949">
    <property type="term" value="F:FAD binding"/>
    <property type="evidence" value="ECO:0007669"/>
    <property type="project" value="InterPro"/>
</dbReference>
<evidence type="ECO:0000313" key="19">
    <source>
        <dbReference type="EMBL" id="PWN94563.1"/>
    </source>
</evidence>
<feature type="active site" description="Nucleophile" evidence="16">
    <location>
        <position position="348"/>
    </location>
</feature>
<keyword evidence="8" id="KW-0256">Endoplasmic reticulum</keyword>
<sequence length="414" mass="46043">ICRPSGRISDAACDFETVEASLNTPAFFSTLEQLVATRYFRYYKVDLFRDCPFWNENGLCMNRACGVETVGETDVPDELRVSRLSSLDTTDASEVFPPSSSSSDAGGACGCRESDYCHWEDEETSQEAAWVDLTQNPERFTGYAGASASRVWRSIYEENCFGAVGAGASLLSSSAEGFVSRKELRSRGLPNLMASLASPPDAGASEQCLEKRVFYRIVSGLHASISVHICAEYLQADGVTWAPNLQCFLTRIAQHPERLQNVYFNYVLLLRALARAGDYIDAFVLRPGDAIADASTRDLLSSLVQQARASPPSFDERTMFHGADARELQEEFKTRFRNVSRIMDCVGCDKCRLWGKLQVNGLGTALKILFGHRVEDPKRNPQLLQRSELVALINTVHRFAESLRAVGTFRELYQ</sequence>
<evidence type="ECO:0000256" key="7">
    <source>
        <dbReference type="ARBA" id="ARBA00022729"/>
    </source>
</evidence>
<evidence type="ECO:0000256" key="10">
    <source>
        <dbReference type="ARBA" id="ARBA00022982"/>
    </source>
</evidence>
<dbReference type="PANTHER" id="PTHR12613">
    <property type="entry name" value="ERO1-RELATED"/>
    <property type="match status" value="1"/>
</dbReference>
<evidence type="ECO:0000256" key="15">
    <source>
        <dbReference type="ARBA" id="ARBA00023284"/>
    </source>
</evidence>
<evidence type="ECO:0000256" key="8">
    <source>
        <dbReference type="ARBA" id="ARBA00022824"/>
    </source>
</evidence>
<evidence type="ECO:0000256" key="14">
    <source>
        <dbReference type="ARBA" id="ARBA00023180"/>
    </source>
</evidence>
<feature type="binding site" evidence="17">
    <location>
        <position position="222"/>
    </location>
    <ligand>
        <name>FAD</name>
        <dbReference type="ChEBI" id="CHEBI:57692"/>
    </ligand>
</feature>
<evidence type="ECO:0000256" key="12">
    <source>
        <dbReference type="ARBA" id="ARBA00023136"/>
    </source>
</evidence>
<keyword evidence="15" id="KW-0676">Redox-active center</keyword>
<accession>A0A316Z302</accession>
<dbReference type="Pfam" id="PF04137">
    <property type="entry name" value="ERO1"/>
    <property type="match status" value="1"/>
</dbReference>
<dbReference type="PANTHER" id="PTHR12613:SF0">
    <property type="entry name" value="ERO1-LIKE PROTEIN"/>
    <property type="match status" value="1"/>
</dbReference>
<dbReference type="GO" id="GO:0034975">
    <property type="term" value="P:protein folding in endoplasmic reticulum"/>
    <property type="evidence" value="ECO:0007669"/>
    <property type="project" value="InterPro"/>
</dbReference>
<feature type="binding site" evidence="17">
    <location>
        <position position="152"/>
    </location>
    <ligand>
        <name>FAD</name>
        <dbReference type="ChEBI" id="CHEBI:57692"/>
    </ligand>
</feature>
<evidence type="ECO:0000256" key="17">
    <source>
        <dbReference type="PIRSR" id="PIRSR017205-2"/>
    </source>
</evidence>
<keyword evidence="6" id="KW-0285">Flavoprotein</keyword>
<keyword evidence="5" id="KW-0813">Transport</keyword>
<dbReference type="AlphaFoldDB" id="A0A316Z302"/>
<evidence type="ECO:0000256" key="2">
    <source>
        <dbReference type="ARBA" id="ARBA00004367"/>
    </source>
</evidence>
<dbReference type="PIRSF" id="PIRSF017205">
    <property type="entry name" value="ERO1"/>
    <property type="match status" value="1"/>
</dbReference>
<dbReference type="STRING" id="58919.A0A316Z302"/>
<feature type="binding site" evidence="17">
    <location>
        <position position="139"/>
    </location>
    <ligand>
        <name>FAD</name>
        <dbReference type="ChEBI" id="CHEBI:57692"/>
    </ligand>
</feature>
<keyword evidence="10" id="KW-0249">Electron transport</keyword>
<organism evidence="19 20">
    <name type="scientific">Tilletiopsis washingtonensis</name>
    <dbReference type="NCBI Taxonomy" id="58919"/>
    <lineage>
        <taxon>Eukaryota</taxon>
        <taxon>Fungi</taxon>
        <taxon>Dikarya</taxon>
        <taxon>Basidiomycota</taxon>
        <taxon>Ustilaginomycotina</taxon>
        <taxon>Exobasidiomycetes</taxon>
        <taxon>Entylomatales</taxon>
        <taxon>Entylomatales incertae sedis</taxon>
        <taxon>Tilletiopsis</taxon>
    </lineage>
</organism>
<keyword evidence="7" id="KW-0732">Signal</keyword>
<dbReference type="GeneID" id="37267446"/>
<name>A0A316Z302_9BASI</name>
<comment type="subunit">
    <text evidence="4">May function both as a monomer and a homodimer.</text>
</comment>
<feature type="non-terminal residue" evidence="19">
    <location>
        <position position="414"/>
    </location>
</feature>
<proteinExistence type="inferred from homology"/>
<feature type="binding site" evidence="17">
    <location>
        <position position="141"/>
    </location>
    <ligand>
        <name>FAD</name>
        <dbReference type="ChEBI" id="CHEBI:57692"/>
    </ligand>
</feature>
<evidence type="ECO:0000256" key="9">
    <source>
        <dbReference type="ARBA" id="ARBA00022827"/>
    </source>
</evidence>
<dbReference type="GO" id="GO:0016972">
    <property type="term" value="F:thiol oxidase activity"/>
    <property type="evidence" value="ECO:0007669"/>
    <property type="project" value="InterPro"/>
</dbReference>
<evidence type="ECO:0000256" key="3">
    <source>
        <dbReference type="ARBA" id="ARBA00008277"/>
    </source>
</evidence>
<dbReference type="OrthoDB" id="269384at2759"/>
<comment type="subcellular location">
    <subcellularLocation>
        <location evidence="2">Endoplasmic reticulum membrane</location>
        <topology evidence="2">Peripheral membrane protein</topology>
        <orientation evidence="2">Lumenal side</orientation>
    </subcellularLocation>
</comment>
<feature type="non-terminal residue" evidence="19">
    <location>
        <position position="1"/>
    </location>
</feature>
<protein>
    <submittedName>
        <fullName evidence="19">Endoplasmic reticulum oxidoreductin 1</fullName>
    </submittedName>
</protein>
<evidence type="ECO:0000256" key="4">
    <source>
        <dbReference type="ARBA" id="ARBA00011802"/>
    </source>
</evidence>
<feature type="binding site" evidence="17">
    <location>
        <position position="219"/>
    </location>
    <ligand>
        <name>FAD</name>
        <dbReference type="ChEBI" id="CHEBI:57692"/>
    </ligand>
</feature>
<keyword evidence="20" id="KW-1185">Reference proteome</keyword>
<evidence type="ECO:0000256" key="6">
    <source>
        <dbReference type="ARBA" id="ARBA00022630"/>
    </source>
</evidence>
<dbReference type="InterPro" id="IPR037192">
    <property type="entry name" value="ERO1-like_sf"/>
</dbReference>
<comment type="similarity">
    <text evidence="3">Belongs to the EROs family.</text>
</comment>
<evidence type="ECO:0000256" key="13">
    <source>
        <dbReference type="ARBA" id="ARBA00023157"/>
    </source>
</evidence>